<dbReference type="InterPro" id="IPR024331">
    <property type="entry name" value="DUF3859"/>
</dbReference>
<name>A0A2P8CHT1_9BACT</name>
<protein>
    <submittedName>
        <fullName evidence="3">Uncharacterized protein DUF3859</fullName>
    </submittedName>
</protein>
<reference evidence="3 4" key="1">
    <citation type="submission" date="2018-03" db="EMBL/GenBank/DDBJ databases">
        <title>Genomic Encyclopedia of Archaeal and Bacterial Type Strains, Phase II (KMG-II): from individual species to whole genera.</title>
        <authorList>
            <person name="Goeker M."/>
        </authorList>
    </citation>
    <scope>NUCLEOTIDE SEQUENCE [LARGE SCALE GENOMIC DNA]</scope>
    <source>
        <strain evidence="3 4">DSM 27267</strain>
    </source>
</reference>
<organism evidence="3 4">
    <name type="scientific">Prolixibacter denitrificans</name>
    <dbReference type="NCBI Taxonomy" id="1541063"/>
    <lineage>
        <taxon>Bacteria</taxon>
        <taxon>Pseudomonadati</taxon>
        <taxon>Bacteroidota</taxon>
        <taxon>Bacteroidia</taxon>
        <taxon>Marinilabiliales</taxon>
        <taxon>Prolixibacteraceae</taxon>
        <taxon>Prolixibacter</taxon>
    </lineage>
</organism>
<evidence type="ECO:0000313" key="3">
    <source>
        <dbReference type="EMBL" id="PSK84534.1"/>
    </source>
</evidence>
<accession>A0A2P8CHT1</accession>
<dbReference type="AlphaFoldDB" id="A0A2P8CHT1"/>
<keyword evidence="5" id="KW-1185">Reference proteome</keyword>
<comment type="caution">
    <text evidence="3">The sequence shown here is derived from an EMBL/GenBank/DDBJ whole genome shotgun (WGS) entry which is preliminary data.</text>
</comment>
<dbReference type="Proteomes" id="UP000240621">
    <property type="component" value="Unassembled WGS sequence"/>
</dbReference>
<dbReference type="EMBL" id="PYGC01000002">
    <property type="protein sequence ID" value="PSK84534.1"/>
    <property type="molecule type" value="Genomic_DNA"/>
</dbReference>
<evidence type="ECO:0000313" key="4">
    <source>
        <dbReference type="Proteomes" id="UP000240621"/>
    </source>
</evidence>
<reference evidence="2 5" key="2">
    <citation type="submission" date="2019-10" db="EMBL/GenBank/DDBJ databases">
        <title>Prolixibacter strains distinguished by the presence of nitrate reductase genes were adept at nitrate-dependent anaerobic corrosion of metallic iron and carbon steel.</title>
        <authorList>
            <person name="Iino T."/>
            <person name="Shono N."/>
            <person name="Ito K."/>
            <person name="Nakamura R."/>
            <person name="Sueoka K."/>
            <person name="Harayama S."/>
            <person name="Ohkuma M."/>
        </authorList>
    </citation>
    <scope>NUCLEOTIDE SEQUENCE [LARGE SCALE GENOMIC DNA]</scope>
    <source>
        <strain evidence="2 5">MIC1-1</strain>
    </source>
</reference>
<dbReference type="RefSeq" id="WP_106541414.1">
    <property type="nucleotide sequence ID" value="NZ_BLAU01000001.1"/>
</dbReference>
<dbReference type="Pfam" id="PF12975">
    <property type="entry name" value="DUF3859"/>
    <property type="match status" value="1"/>
</dbReference>
<dbReference type="OrthoDB" id="9789349at2"/>
<dbReference type="EMBL" id="BLAU01000001">
    <property type="protein sequence ID" value="GET20705.1"/>
    <property type="molecule type" value="Genomic_DNA"/>
</dbReference>
<evidence type="ECO:0000313" key="5">
    <source>
        <dbReference type="Proteomes" id="UP000396862"/>
    </source>
</evidence>
<dbReference type="Proteomes" id="UP000396862">
    <property type="component" value="Unassembled WGS sequence"/>
</dbReference>
<dbReference type="Gene3D" id="2.60.40.2390">
    <property type="match status" value="1"/>
</dbReference>
<evidence type="ECO:0000259" key="1">
    <source>
        <dbReference type="Pfam" id="PF12975"/>
    </source>
</evidence>
<evidence type="ECO:0000313" key="2">
    <source>
        <dbReference type="EMBL" id="GET20705.1"/>
    </source>
</evidence>
<feature type="domain" description="DUF3859" evidence="1">
    <location>
        <begin position="6"/>
        <end position="123"/>
    </location>
</feature>
<gene>
    <name evidence="3" type="ORF">CLV93_102323</name>
    <name evidence="2" type="ORF">JCM18694_09510</name>
</gene>
<sequence>MAKRKVEIELYSFGEYAEWDRQSKSIPRLVAITETVGAEIGTEFGYVLKIRHGKGKKLDFRIDHPSFPDKEGKVAPPFTGEQYIRSNDYEFFLGDCIWEPLEDKLGNWTMTTWLDGKIVAQKTLRLVAK</sequence>
<proteinExistence type="predicted"/>